<dbReference type="EMBL" id="DPMF01000045">
    <property type="protein sequence ID" value="HCV79854.1"/>
    <property type="molecule type" value="Genomic_DNA"/>
</dbReference>
<accession>A0A3D5IVY3</accession>
<dbReference type="InterPro" id="IPR055731">
    <property type="entry name" value="Pam3_gp33-like"/>
</dbReference>
<protein>
    <submittedName>
        <fullName evidence="1">Uncharacterized protein</fullName>
    </submittedName>
</protein>
<dbReference type="Pfam" id="PF23984">
    <property type="entry name" value="DUF7307"/>
    <property type="match status" value="1"/>
</dbReference>
<proteinExistence type="predicted"/>
<gene>
    <name evidence="1" type="ORF">DGQ38_02255</name>
</gene>
<organism evidence="1 2">
    <name type="scientific">Zunongwangia profunda</name>
    <dbReference type="NCBI Taxonomy" id="398743"/>
    <lineage>
        <taxon>Bacteria</taxon>
        <taxon>Pseudomonadati</taxon>
        <taxon>Bacteroidota</taxon>
        <taxon>Flavobacteriia</taxon>
        <taxon>Flavobacteriales</taxon>
        <taxon>Flavobacteriaceae</taxon>
        <taxon>Zunongwangia</taxon>
    </lineage>
</organism>
<reference evidence="1 2" key="1">
    <citation type="journal article" date="2018" name="Nat. Biotechnol.">
        <title>A standardized bacterial taxonomy based on genome phylogeny substantially revises the tree of life.</title>
        <authorList>
            <person name="Parks D.H."/>
            <person name="Chuvochina M."/>
            <person name="Waite D.W."/>
            <person name="Rinke C."/>
            <person name="Skarshewski A."/>
            <person name="Chaumeil P.A."/>
            <person name="Hugenholtz P."/>
        </authorList>
    </citation>
    <scope>NUCLEOTIDE SEQUENCE [LARGE SCALE GENOMIC DNA]</scope>
    <source>
        <strain evidence="1">UBA9359</strain>
    </source>
</reference>
<dbReference type="Proteomes" id="UP000264330">
    <property type="component" value="Unassembled WGS sequence"/>
</dbReference>
<comment type="caution">
    <text evidence="1">The sequence shown here is derived from an EMBL/GenBank/DDBJ whole genome shotgun (WGS) entry which is preliminary data.</text>
</comment>
<evidence type="ECO:0000313" key="2">
    <source>
        <dbReference type="Proteomes" id="UP000264330"/>
    </source>
</evidence>
<name>A0A3D5IVY3_9FLAO</name>
<dbReference type="AlphaFoldDB" id="A0A3D5IVY3"/>
<sequence>MNQINFEQDQTEVLDKTENIDKLANKIKQMQIIQKDIAQNEEYLKQRKQELEQISGEAIPTMLSEMGLSYLKLADGSSVEVKTNYSATITQANKEKAFNWLRDNGLGDIIKNEMTVSFGRNEDNKAAAYAELAKGQGYQPTQKLKVEPMTLKALVRERIEGGKSLPTEIFSVFIGNKTTIKRKQ</sequence>
<evidence type="ECO:0000313" key="1">
    <source>
        <dbReference type="EMBL" id="HCV79854.1"/>
    </source>
</evidence>